<dbReference type="InterPro" id="IPR050792">
    <property type="entry name" value="ADP-ribosylglycohydrolase"/>
</dbReference>
<dbReference type="SUPFAM" id="SSF101478">
    <property type="entry name" value="ADP-ribosylglycohydrolase"/>
    <property type="match status" value="1"/>
</dbReference>
<proteinExistence type="inferred from homology"/>
<evidence type="ECO:0000256" key="1">
    <source>
        <dbReference type="ARBA" id="ARBA00010702"/>
    </source>
</evidence>
<dbReference type="PANTHER" id="PTHR16222">
    <property type="entry name" value="ADP-RIBOSYLGLYCOHYDROLASE"/>
    <property type="match status" value="1"/>
</dbReference>
<evidence type="ECO:0000256" key="2">
    <source>
        <dbReference type="ARBA" id="ARBA00022801"/>
    </source>
</evidence>
<dbReference type="InterPro" id="IPR036705">
    <property type="entry name" value="Ribosyl_crysJ1_sf"/>
</dbReference>
<dbReference type="Gene3D" id="1.10.4080.10">
    <property type="entry name" value="ADP-ribosylation/Crystallin J1"/>
    <property type="match status" value="1"/>
</dbReference>
<dbReference type="InterPro" id="IPR005502">
    <property type="entry name" value="Ribosyl_crysJ1"/>
</dbReference>
<dbReference type="Proteomes" id="UP001320544">
    <property type="component" value="Chromosome"/>
</dbReference>
<name>A0ABN6MI23_9ACTN</name>
<evidence type="ECO:0008006" key="5">
    <source>
        <dbReference type="Google" id="ProtNLM"/>
    </source>
</evidence>
<keyword evidence="4" id="KW-1185">Reference proteome</keyword>
<dbReference type="EMBL" id="AP025564">
    <property type="protein sequence ID" value="BDE97657.1"/>
    <property type="molecule type" value="Genomic_DNA"/>
</dbReference>
<organism evidence="3 4">
    <name type="scientific">Raoultibacter timonensis</name>
    <dbReference type="NCBI Taxonomy" id="1907662"/>
    <lineage>
        <taxon>Bacteria</taxon>
        <taxon>Bacillati</taxon>
        <taxon>Actinomycetota</taxon>
        <taxon>Coriobacteriia</taxon>
        <taxon>Eggerthellales</taxon>
        <taxon>Eggerthellaceae</taxon>
        <taxon>Raoultibacter</taxon>
    </lineage>
</organism>
<keyword evidence="2" id="KW-0378">Hydrolase</keyword>
<accession>A0ABN6MI23</accession>
<dbReference type="PANTHER" id="PTHR16222:SF24">
    <property type="entry name" value="ADP-RIBOSYLHYDROLASE ARH3"/>
    <property type="match status" value="1"/>
</dbReference>
<reference evidence="3 4" key="1">
    <citation type="submission" date="2022-01" db="EMBL/GenBank/DDBJ databases">
        <title>Novel bile acid biosynthetic pathways are enriched in the microbiome of centenarians.</title>
        <authorList>
            <person name="Sato Y."/>
            <person name="Atarashi K."/>
            <person name="Plichta R.D."/>
            <person name="Arai Y."/>
            <person name="Sasajima S."/>
            <person name="Kearney M.S."/>
            <person name="Suda W."/>
            <person name="Takeshita K."/>
            <person name="Sasaki T."/>
            <person name="Okamoto S."/>
            <person name="Skelly N.A."/>
            <person name="Okamura Y."/>
            <person name="Vlamakis H."/>
            <person name="Li Y."/>
            <person name="Tanoue T."/>
            <person name="Takei H."/>
            <person name="Nittono H."/>
            <person name="Narushima S."/>
            <person name="Irie J."/>
            <person name="Itoh H."/>
            <person name="Moriya K."/>
            <person name="Sugiura Y."/>
            <person name="Suematsu M."/>
            <person name="Moritoki N."/>
            <person name="Shibata S."/>
            <person name="Littman R.D."/>
            <person name="Fischbach A.M."/>
            <person name="Uwamino Y."/>
            <person name="Inoue T."/>
            <person name="Honda A."/>
            <person name="Hattori M."/>
            <person name="Murai T."/>
            <person name="Xavier J.R."/>
            <person name="Hirose N."/>
            <person name="Honda K."/>
        </authorList>
    </citation>
    <scope>NUCLEOTIDE SEQUENCE [LARGE SCALE GENOMIC DNA]</scope>
    <source>
        <strain evidence="3 4">CE91-St30</strain>
    </source>
</reference>
<gene>
    <name evidence="3" type="ORF">CE91St30_29900</name>
</gene>
<protein>
    <recommendedName>
        <fullName evidence="5">ADP-ribosylglycohydrolase</fullName>
    </recommendedName>
</protein>
<dbReference type="RefSeq" id="WP_244387039.1">
    <property type="nucleotide sequence ID" value="NZ_AP025564.1"/>
</dbReference>
<sequence>MSRLRRTVKDAVYGVAVGDALGVPVEFRARDTYRIDGMTGGGTHDKPAGTFSDDTSMTLATANSIRICGGIDLDDMRERYRAWLFDGAYVPDGDVFDVGNTTAVALRSGKGQDGERDNGNGSLMRIVPLAFVEDVTDEQIEAVSAITHSHEIAKRACVIYVRFAQALLDGASIAEAISALGDLAAAAPFDRVARIADLARDDIGSTGYVVDTLEAALWCLATTGSFESAVLAAVNLGDDTDTVGAVTGGLAGIAYGYKAIPPAWIRALRGRGILEASLF</sequence>
<dbReference type="Pfam" id="PF03747">
    <property type="entry name" value="ADP_ribosyl_GH"/>
    <property type="match status" value="1"/>
</dbReference>
<evidence type="ECO:0000313" key="3">
    <source>
        <dbReference type="EMBL" id="BDE97657.1"/>
    </source>
</evidence>
<comment type="similarity">
    <text evidence="1">Belongs to the ADP-ribosylglycohydrolase family.</text>
</comment>
<evidence type="ECO:0000313" key="4">
    <source>
        <dbReference type="Proteomes" id="UP001320544"/>
    </source>
</evidence>